<dbReference type="InterPro" id="IPR003721">
    <property type="entry name" value="Pantoate_ligase"/>
</dbReference>
<keyword evidence="5 8" id="KW-0547">Nucleotide-binding</keyword>
<feature type="binding site" evidence="8">
    <location>
        <position position="155"/>
    </location>
    <ligand>
        <name>(R)-pantoate</name>
        <dbReference type="ChEBI" id="CHEBI:15980"/>
    </ligand>
</feature>
<evidence type="ECO:0000313" key="9">
    <source>
        <dbReference type="EMBL" id="MBE8718759.1"/>
    </source>
</evidence>
<feature type="binding site" evidence="8">
    <location>
        <begin position="186"/>
        <end position="189"/>
    </location>
    <ligand>
        <name>ATP</name>
        <dbReference type="ChEBI" id="CHEBI:30616"/>
    </ligand>
</feature>
<dbReference type="CDD" id="cd00560">
    <property type="entry name" value="PanC"/>
    <property type="match status" value="1"/>
</dbReference>
<dbReference type="GO" id="GO:0004592">
    <property type="term" value="F:pantoate-beta-alanine ligase activity"/>
    <property type="evidence" value="ECO:0007669"/>
    <property type="project" value="UniProtKB-UniRule"/>
</dbReference>
<dbReference type="PANTHER" id="PTHR21299">
    <property type="entry name" value="CYTIDYLATE KINASE/PANTOATE-BETA-ALANINE LIGASE"/>
    <property type="match status" value="1"/>
</dbReference>
<evidence type="ECO:0000256" key="2">
    <source>
        <dbReference type="ARBA" id="ARBA00009256"/>
    </source>
</evidence>
<evidence type="ECO:0000313" key="10">
    <source>
        <dbReference type="Proteomes" id="UP000652567"/>
    </source>
</evidence>
<comment type="pathway">
    <text evidence="1 8">Cofactor biosynthesis; (R)-pantothenate biosynthesis; (R)-pantothenate from (R)-pantoate and beta-alanine: step 1/1.</text>
</comment>
<feature type="binding site" evidence="8">
    <location>
        <begin position="30"/>
        <end position="37"/>
    </location>
    <ligand>
        <name>ATP</name>
        <dbReference type="ChEBI" id="CHEBI:30616"/>
    </ligand>
</feature>
<dbReference type="GO" id="GO:0005829">
    <property type="term" value="C:cytosol"/>
    <property type="evidence" value="ECO:0007669"/>
    <property type="project" value="TreeGrafter"/>
</dbReference>
<dbReference type="InterPro" id="IPR014729">
    <property type="entry name" value="Rossmann-like_a/b/a_fold"/>
</dbReference>
<dbReference type="Pfam" id="PF02569">
    <property type="entry name" value="Pantoate_ligase"/>
    <property type="match status" value="1"/>
</dbReference>
<feature type="binding site" evidence="8">
    <location>
        <position position="61"/>
    </location>
    <ligand>
        <name>(R)-pantoate</name>
        <dbReference type="ChEBI" id="CHEBI:15980"/>
    </ligand>
</feature>
<dbReference type="EMBL" id="PRDL01000001">
    <property type="protein sequence ID" value="MBE8718759.1"/>
    <property type="molecule type" value="Genomic_DNA"/>
</dbReference>
<evidence type="ECO:0000256" key="3">
    <source>
        <dbReference type="ARBA" id="ARBA00022598"/>
    </source>
</evidence>
<protein>
    <recommendedName>
        <fullName evidence="8">Pantothenate synthetase</fullName>
        <shortName evidence="8">PS</shortName>
        <ecNumber evidence="8">6.3.2.1</ecNumber>
    </recommendedName>
    <alternativeName>
        <fullName evidence="8">Pantoate--beta-alanine ligase</fullName>
    </alternativeName>
    <alternativeName>
        <fullName evidence="8">Pantoate-activating enzyme</fullName>
    </alternativeName>
</protein>
<evidence type="ECO:0000256" key="6">
    <source>
        <dbReference type="ARBA" id="ARBA00022840"/>
    </source>
</evidence>
<dbReference type="FunFam" id="3.40.50.620:FF:000013">
    <property type="entry name" value="Pantothenate synthetase"/>
    <property type="match status" value="1"/>
</dbReference>
<feature type="binding site" evidence="8">
    <location>
        <position position="61"/>
    </location>
    <ligand>
        <name>beta-alanine</name>
        <dbReference type="ChEBI" id="CHEBI:57966"/>
    </ligand>
</feature>
<dbReference type="NCBIfam" id="TIGR00018">
    <property type="entry name" value="panC"/>
    <property type="match status" value="1"/>
</dbReference>
<dbReference type="PANTHER" id="PTHR21299:SF1">
    <property type="entry name" value="PANTOATE--BETA-ALANINE LIGASE"/>
    <property type="match status" value="1"/>
</dbReference>
<evidence type="ECO:0000256" key="8">
    <source>
        <dbReference type="HAMAP-Rule" id="MF_00158"/>
    </source>
</evidence>
<proteinExistence type="inferred from homology"/>
<evidence type="ECO:0000256" key="5">
    <source>
        <dbReference type="ARBA" id="ARBA00022741"/>
    </source>
</evidence>
<dbReference type="InterPro" id="IPR042176">
    <property type="entry name" value="Pantoate_ligase_C"/>
</dbReference>
<keyword evidence="6 8" id="KW-0067">ATP-binding</keyword>
<keyword evidence="4 8" id="KW-0566">Pantothenate biosynthesis</keyword>
<comment type="caution">
    <text evidence="9">The sequence shown here is derived from an EMBL/GenBank/DDBJ whole genome shotgun (WGS) entry which is preliminary data.</text>
</comment>
<dbReference type="RefSeq" id="WP_193911583.1">
    <property type="nucleotide sequence ID" value="NZ_PRDL01000001.1"/>
</dbReference>
<dbReference type="Gene3D" id="3.40.50.620">
    <property type="entry name" value="HUPs"/>
    <property type="match status" value="1"/>
</dbReference>
<dbReference type="Gene3D" id="3.30.1300.10">
    <property type="entry name" value="Pantoate-beta-alanine ligase, C-terminal domain"/>
    <property type="match status" value="1"/>
</dbReference>
<dbReference type="GO" id="GO:0015940">
    <property type="term" value="P:pantothenate biosynthetic process"/>
    <property type="evidence" value="ECO:0007669"/>
    <property type="project" value="UniProtKB-UniRule"/>
</dbReference>
<evidence type="ECO:0000256" key="4">
    <source>
        <dbReference type="ARBA" id="ARBA00022655"/>
    </source>
</evidence>
<dbReference type="Proteomes" id="UP000652567">
    <property type="component" value="Unassembled WGS sequence"/>
</dbReference>
<sequence length="283" mass="31232">MQVFHHIHSLREALAADRLAGKRIGFVPTMGNLHNAHIELVKIARQHCDVVVTSIFVNPLQFGLNEDWDKYPRTLAADSLKLEAVNCDYLFCPDEKEIYPNGMAEQTRVIVPSMTDVLCGASRPGHFEGVTTVVTKLFNIVQPDAAVFGIKDFQQLAVIRRMVEDLCLPVKIIAGDIVREADGLAMSSRNGFITADERPRVAQLNRALNLVRDAIIAGRSDFSALEANAKEQIAEAGFKVDYFSICNSRTLEPAAHDDREITVLGAMFTSGARLIDNVSLVLN</sequence>
<evidence type="ECO:0000256" key="1">
    <source>
        <dbReference type="ARBA" id="ARBA00004990"/>
    </source>
</evidence>
<dbReference type="SUPFAM" id="SSF52374">
    <property type="entry name" value="Nucleotidylyl transferase"/>
    <property type="match status" value="1"/>
</dbReference>
<comment type="catalytic activity">
    <reaction evidence="7 8">
        <text>(R)-pantoate + beta-alanine + ATP = (R)-pantothenate + AMP + diphosphate + H(+)</text>
        <dbReference type="Rhea" id="RHEA:10912"/>
        <dbReference type="ChEBI" id="CHEBI:15378"/>
        <dbReference type="ChEBI" id="CHEBI:15980"/>
        <dbReference type="ChEBI" id="CHEBI:29032"/>
        <dbReference type="ChEBI" id="CHEBI:30616"/>
        <dbReference type="ChEBI" id="CHEBI:33019"/>
        <dbReference type="ChEBI" id="CHEBI:57966"/>
        <dbReference type="ChEBI" id="CHEBI:456215"/>
        <dbReference type="EC" id="6.3.2.1"/>
    </reaction>
</comment>
<keyword evidence="8" id="KW-0963">Cytoplasm</keyword>
<evidence type="ECO:0000256" key="7">
    <source>
        <dbReference type="ARBA" id="ARBA00048258"/>
    </source>
</evidence>
<dbReference type="EC" id="6.3.2.1" evidence="8"/>
<comment type="miscellaneous">
    <text evidence="8">The reaction proceeds by a bi uni uni bi ping pong mechanism.</text>
</comment>
<keyword evidence="3 8" id="KW-0436">Ligase</keyword>
<comment type="function">
    <text evidence="8">Catalyzes the condensation of pantoate with beta-alanine in an ATP-dependent reaction via a pantoyl-adenylate intermediate.</text>
</comment>
<dbReference type="HAMAP" id="MF_00158">
    <property type="entry name" value="PanC"/>
    <property type="match status" value="1"/>
</dbReference>
<accession>A0A928VA06</accession>
<feature type="active site" description="Proton donor" evidence="8">
    <location>
        <position position="37"/>
    </location>
</feature>
<feature type="binding site" evidence="8">
    <location>
        <position position="178"/>
    </location>
    <ligand>
        <name>ATP</name>
        <dbReference type="ChEBI" id="CHEBI:30616"/>
    </ligand>
</feature>
<feature type="binding site" evidence="8">
    <location>
        <begin position="149"/>
        <end position="152"/>
    </location>
    <ligand>
        <name>ATP</name>
        <dbReference type="ChEBI" id="CHEBI:30616"/>
    </ligand>
</feature>
<name>A0A928VA06_9GAMM</name>
<gene>
    <name evidence="8" type="primary">panC</name>
    <name evidence="9" type="ORF">C4F51_16405</name>
</gene>
<reference evidence="9" key="1">
    <citation type="submission" date="2018-07" db="EMBL/GenBank/DDBJ databases">
        <title>Genome assembly of strain Ka43.</title>
        <authorList>
            <person name="Kukolya J."/>
            <person name="Nagy I."/>
            <person name="Horvath B."/>
            <person name="Toth A."/>
        </authorList>
    </citation>
    <scope>NUCLEOTIDE SEQUENCE</scope>
    <source>
        <strain evidence="9">KB43</strain>
    </source>
</reference>
<organism evidence="9 10">
    <name type="scientific">Cellvibrio polysaccharolyticus</name>
    <dbReference type="NCBI Taxonomy" id="2082724"/>
    <lineage>
        <taxon>Bacteria</taxon>
        <taxon>Pseudomonadati</taxon>
        <taxon>Pseudomonadota</taxon>
        <taxon>Gammaproteobacteria</taxon>
        <taxon>Cellvibrionales</taxon>
        <taxon>Cellvibrionaceae</taxon>
        <taxon>Cellvibrio</taxon>
    </lineage>
</organism>
<dbReference type="AlphaFoldDB" id="A0A928VA06"/>
<comment type="similarity">
    <text evidence="2 8">Belongs to the pantothenate synthetase family.</text>
</comment>
<dbReference type="GO" id="GO:0005524">
    <property type="term" value="F:ATP binding"/>
    <property type="evidence" value="ECO:0007669"/>
    <property type="project" value="UniProtKB-KW"/>
</dbReference>
<keyword evidence="10" id="KW-1185">Reference proteome</keyword>
<comment type="subunit">
    <text evidence="8">Homodimer.</text>
</comment>
<comment type="subcellular location">
    <subcellularLocation>
        <location evidence="8">Cytoplasm</location>
    </subcellularLocation>
</comment>